<dbReference type="EMBL" id="BAQJ01000277">
    <property type="protein sequence ID" value="GBQ75345.1"/>
    <property type="molecule type" value="Genomic_DNA"/>
</dbReference>
<sequence>MGVGEEKTSSFPHDIRPCTTYIQTGAAGDPIYGASQKQTTGNTPQDGTAALIARAGRDTPPAGDAVRAAWFDPSWIT</sequence>
<dbReference type="Proteomes" id="UP001061452">
    <property type="component" value="Unassembled WGS sequence"/>
</dbReference>
<evidence type="ECO:0000313" key="2">
    <source>
        <dbReference type="Proteomes" id="UP001061452"/>
    </source>
</evidence>
<reference evidence="1" key="1">
    <citation type="submission" date="2013-04" db="EMBL/GenBank/DDBJ databases">
        <title>The genome sequencing project of 58 acetic acid bacteria.</title>
        <authorList>
            <person name="Okamoto-Kainuma A."/>
            <person name="Ishikawa M."/>
            <person name="Umino S."/>
            <person name="Koizumi Y."/>
            <person name="Shiwa Y."/>
            <person name="Yoshikawa H."/>
            <person name="Matsutani M."/>
            <person name="Matsushita K."/>
        </authorList>
    </citation>
    <scope>NUCLEOTIDE SEQUENCE</scope>
    <source>
        <strain evidence="1">NRIC 0521</strain>
    </source>
</reference>
<protein>
    <submittedName>
        <fullName evidence="1">Uncharacterized protein</fullName>
    </submittedName>
</protein>
<keyword evidence="2" id="KW-1185">Reference proteome</keyword>
<name>A0ABQ0PLL5_9PROT</name>
<evidence type="ECO:0000313" key="1">
    <source>
        <dbReference type="EMBL" id="GBQ75345.1"/>
    </source>
</evidence>
<comment type="caution">
    <text evidence="1">The sequence shown here is derived from an EMBL/GenBank/DDBJ whole genome shotgun (WGS) entry which is preliminary data.</text>
</comment>
<accession>A0ABQ0PLL5</accession>
<organism evidence="1 2">
    <name type="scientific">Komagataeibacter intermedius NRIC 0521</name>
    <dbReference type="NCBI Taxonomy" id="1307934"/>
    <lineage>
        <taxon>Bacteria</taxon>
        <taxon>Pseudomonadati</taxon>
        <taxon>Pseudomonadota</taxon>
        <taxon>Alphaproteobacteria</taxon>
        <taxon>Acetobacterales</taxon>
        <taxon>Acetobacteraceae</taxon>
        <taxon>Komagataeibacter</taxon>
    </lineage>
</organism>
<proteinExistence type="predicted"/>
<gene>
    <name evidence="1" type="ORF">AA0521_2639</name>
</gene>